<feature type="compositionally biased region" description="Basic and acidic residues" evidence="2">
    <location>
        <begin position="382"/>
        <end position="394"/>
    </location>
</feature>
<dbReference type="AlphaFoldDB" id="G4TH82"/>
<feature type="compositionally biased region" description="Acidic residues" evidence="2">
    <location>
        <begin position="371"/>
        <end position="380"/>
    </location>
</feature>
<sequence>MSALIKKPPKDLLLCVFVHGFKGDDDTFQDFPSRVEFLLQETVENVSVESIVFPRYETRGSLSTAVEAFVEWLDREVQQREVKRAIELEGEYGAAGTAKVVLCGHSMGGLLIADAITSIRQIYREGPLWPRIIAVLAFDTPYLGVHPNLYKDKVEDLHTIITAIGGLGFGAGASTSKPTSAPKPPTPKAITSSGSATPTGAGQATSWGTWAKIGGALLAAGGTAAAAYYHKDTITSSVSSGVTFLNDHMAYVGNLYDEKAMKDRLNSLVQVSKDHKIIFRAFYTYLPKQVKLGQTRPRTFIILPYSKTDPAPYFVPAGNARATDEIKAHMGMFNPKTNDGYYDLGSKTAQFIREAIQSLMETEKTMHVEETSQDLDEQEQLEQNRAKVAEDGREAQAAGGPTRPPAEGALSDER</sequence>
<gene>
    <name evidence="4" type="ORF">PIIN_04619</name>
</gene>
<dbReference type="InParanoid" id="G4TH82"/>
<reference evidence="4 5" key="1">
    <citation type="journal article" date="2011" name="PLoS Pathog.">
        <title>Endophytic Life Strategies Decoded by Genome and Transcriptome Analyses of the Mutualistic Root Symbiont Piriformospora indica.</title>
        <authorList>
            <person name="Zuccaro A."/>
            <person name="Lahrmann U."/>
            <person name="Guldener U."/>
            <person name="Langen G."/>
            <person name="Pfiffi S."/>
            <person name="Biedenkopf D."/>
            <person name="Wong P."/>
            <person name="Samans B."/>
            <person name="Grimm C."/>
            <person name="Basiewicz M."/>
            <person name="Murat C."/>
            <person name="Martin F."/>
            <person name="Kogel K.H."/>
        </authorList>
    </citation>
    <scope>NUCLEOTIDE SEQUENCE [LARGE SCALE GENOMIC DNA]</scope>
    <source>
        <strain evidence="4 5">DSM 11827</strain>
    </source>
</reference>
<name>G4TH82_SERID</name>
<evidence type="ECO:0000256" key="2">
    <source>
        <dbReference type="SAM" id="MobiDB-lite"/>
    </source>
</evidence>
<dbReference type="OrthoDB" id="442243at2759"/>
<evidence type="ECO:0000313" key="5">
    <source>
        <dbReference type="Proteomes" id="UP000007148"/>
    </source>
</evidence>
<proteinExistence type="inferred from homology"/>
<organism evidence="4 5">
    <name type="scientific">Serendipita indica (strain DSM 11827)</name>
    <name type="common">Root endophyte fungus</name>
    <name type="synonym">Piriformospora indica</name>
    <dbReference type="NCBI Taxonomy" id="1109443"/>
    <lineage>
        <taxon>Eukaryota</taxon>
        <taxon>Fungi</taxon>
        <taxon>Dikarya</taxon>
        <taxon>Basidiomycota</taxon>
        <taxon>Agaricomycotina</taxon>
        <taxon>Agaricomycetes</taxon>
        <taxon>Sebacinales</taxon>
        <taxon>Serendipitaceae</taxon>
        <taxon>Serendipita</taxon>
    </lineage>
</organism>
<feature type="region of interest" description="Disordered" evidence="2">
    <location>
        <begin position="365"/>
        <end position="414"/>
    </location>
</feature>
<accession>G4TH82</accession>
<dbReference type="InterPro" id="IPR029058">
    <property type="entry name" value="AB_hydrolase_fold"/>
</dbReference>
<dbReference type="SUPFAM" id="SSF53474">
    <property type="entry name" value="alpha/beta-Hydrolases"/>
    <property type="match status" value="1"/>
</dbReference>
<keyword evidence="5" id="KW-1185">Reference proteome</keyword>
<comment type="similarity">
    <text evidence="1">Belongs to the putative lipase ROG1 family.</text>
</comment>
<evidence type="ECO:0000259" key="3">
    <source>
        <dbReference type="Pfam" id="PF05057"/>
    </source>
</evidence>
<dbReference type="InterPro" id="IPR007751">
    <property type="entry name" value="DUF676_lipase-like"/>
</dbReference>
<dbReference type="HOGENOM" id="CLU_020826_2_0_1"/>
<dbReference type="Gene3D" id="3.40.50.1820">
    <property type="entry name" value="alpha/beta hydrolase"/>
    <property type="match status" value="1"/>
</dbReference>
<feature type="compositionally biased region" description="Polar residues" evidence="2">
    <location>
        <begin position="190"/>
        <end position="201"/>
    </location>
</feature>
<dbReference type="PANTHER" id="PTHR47842:SF1">
    <property type="entry name" value="DUF676 DOMAIN-CONTAINING PROTEIN"/>
    <property type="match status" value="1"/>
</dbReference>
<dbReference type="OMA" id="TAETWAH"/>
<dbReference type="EMBL" id="CAFZ01000090">
    <property type="protein sequence ID" value="CCA70685.1"/>
    <property type="molecule type" value="Genomic_DNA"/>
</dbReference>
<protein>
    <recommendedName>
        <fullName evidence="3">DUF676 domain-containing protein</fullName>
    </recommendedName>
</protein>
<feature type="region of interest" description="Disordered" evidence="2">
    <location>
        <begin position="174"/>
        <end position="201"/>
    </location>
</feature>
<dbReference type="PANTHER" id="PTHR47842">
    <property type="entry name" value="EXPRESSED PROTEIN"/>
    <property type="match status" value="1"/>
</dbReference>
<dbReference type="eggNOG" id="ENOG502QQEZ">
    <property type="taxonomic scope" value="Eukaryota"/>
</dbReference>
<comment type="caution">
    <text evidence="4">The sequence shown here is derived from an EMBL/GenBank/DDBJ whole genome shotgun (WGS) entry which is preliminary data.</text>
</comment>
<evidence type="ECO:0000313" key="4">
    <source>
        <dbReference type="EMBL" id="CCA70685.1"/>
    </source>
</evidence>
<feature type="domain" description="DUF676" evidence="3">
    <location>
        <begin position="13"/>
        <end position="146"/>
    </location>
</feature>
<dbReference type="STRING" id="1109443.G4TH82"/>
<evidence type="ECO:0000256" key="1">
    <source>
        <dbReference type="ARBA" id="ARBA00007920"/>
    </source>
</evidence>
<dbReference type="Pfam" id="PF05057">
    <property type="entry name" value="DUF676"/>
    <property type="match status" value="1"/>
</dbReference>
<dbReference type="Proteomes" id="UP000007148">
    <property type="component" value="Unassembled WGS sequence"/>
</dbReference>